<protein>
    <submittedName>
        <fullName evidence="1">Uncharacterized protein</fullName>
    </submittedName>
</protein>
<comment type="caution">
    <text evidence="1">The sequence shown here is derived from an EMBL/GenBank/DDBJ whole genome shotgun (WGS) entry which is preliminary data.</text>
</comment>
<name>A0ABS6WHG3_9BIFI</name>
<keyword evidence="2" id="KW-1185">Reference proteome</keyword>
<evidence type="ECO:0000313" key="1">
    <source>
        <dbReference type="EMBL" id="MBW3093468.1"/>
    </source>
</evidence>
<dbReference type="EMBL" id="JAHBBH010000044">
    <property type="protein sequence ID" value="MBW3093468.1"/>
    <property type="molecule type" value="Genomic_DNA"/>
</dbReference>
<proteinExistence type="predicted"/>
<accession>A0ABS6WHG3</accession>
<gene>
    <name evidence="1" type="ORF">KIH79_11160</name>
</gene>
<organism evidence="1 2">
    <name type="scientific">Bifidobacterium miconis</name>
    <dbReference type="NCBI Taxonomy" id="2834435"/>
    <lineage>
        <taxon>Bacteria</taxon>
        <taxon>Bacillati</taxon>
        <taxon>Actinomycetota</taxon>
        <taxon>Actinomycetes</taxon>
        <taxon>Bifidobacteriales</taxon>
        <taxon>Bifidobacteriaceae</taxon>
        <taxon>Bifidobacterium</taxon>
    </lineage>
</organism>
<sequence length="84" mass="9189">MISFIEDNDNPFDHTERLIGMPAGVEARIVRIAPGLPFIATVIMPVDRVPEDANGERVGANIVMHHASPDLADAQDWAIAWASR</sequence>
<reference evidence="1 2" key="1">
    <citation type="submission" date="2021-05" db="EMBL/GenBank/DDBJ databases">
        <title>Phylogenetic classification of ten novel species belonging to the genus Bifidobacterium comprising B. colchicus sp. nov., B. abeli sp. nov., B. bicoloris sp. nov., B. guerezis sp. nov., B. rosaliae sp. nov., B. santillanensis sp. nov., B. argentati sp. nov., B. amazzoni sp. nov., B. pluviali sp. nov., and B. pinnaculum sp. nov.</title>
        <authorList>
            <person name="Lugli G.A."/>
            <person name="Ruiz Garcia L."/>
            <person name="Margolles A."/>
            <person name="Ventura M."/>
        </authorList>
    </citation>
    <scope>NUCLEOTIDE SEQUENCE [LARGE SCALE GENOMIC DNA]</scope>
    <source>
        <strain evidence="1 2">82T10</strain>
    </source>
</reference>
<dbReference type="Proteomes" id="UP000700815">
    <property type="component" value="Unassembled WGS sequence"/>
</dbReference>
<evidence type="ECO:0000313" key="2">
    <source>
        <dbReference type="Proteomes" id="UP000700815"/>
    </source>
</evidence>
<dbReference type="RefSeq" id="WP_219059440.1">
    <property type="nucleotide sequence ID" value="NZ_JAHBBH010000044.1"/>
</dbReference>